<evidence type="ECO:0000313" key="2">
    <source>
        <dbReference type="EMBL" id="TKV91535.1"/>
    </source>
</evidence>
<sequence>MARSSSSLPSLAAPMPVKAPAARTHASKPPASLQASAPPARGCRRGLAVSLQCHDGAGLGLHGDVRACSGMTTSMATPRSIYSRPALTENEGDWTKVNRCDSLNWYQAIIAQLSCRRSGFTIWPARPIGSDDKNKDATPVK</sequence>
<feature type="region of interest" description="Disordered" evidence="1">
    <location>
        <begin position="1"/>
        <end position="40"/>
    </location>
</feature>
<evidence type="ECO:0000313" key="3">
    <source>
        <dbReference type="Proteomes" id="UP000298652"/>
    </source>
</evidence>
<feature type="compositionally biased region" description="Low complexity" evidence="1">
    <location>
        <begin position="27"/>
        <end position="40"/>
    </location>
</feature>
<organism evidence="2 3">
    <name type="scientific">Setaria viridis</name>
    <name type="common">Green bristlegrass</name>
    <name type="synonym">Setaria italica subsp. viridis</name>
    <dbReference type="NCBI Taxonomy" id="4556"/>
    <lineage>
        <taxon>Eukaryota</taxon>
        <taxon>Viridiplantae</taxon>
        <taxon>Streptophyta</taxon>
        <taxon>Embryophyta</taxon>
        <taxon>Tracheophyta</taxon>
        <taxon>Spermatophyta</taxon>
        <taxon>Magnoliopsida</taxon>
        <taxon>Liliopsida</taxon>
        <taxon>Poales</taxon>
        <taxon>Poaceae</taxon>
        <taxon>PACMAD clade</taxon>
        <taxon>Panicoideae</taxon>
        <taxon>Panicodae</taxon>
        <taxon>Paniceae</taxon>
        <taxon>Cenchrinae</taxon>
        <taxon>Setaria</taxon>
    </lineage>
</organism>
<proteinExistence type="predicted"/>
<name>A0A4V6D0N6_SETVI</name>
<gene>
    <name evidence="2" type="ORF">SEVIR_9G102950v2</name>
</gene>
<dbReference type="EMBL" id="CM016560">
    <property type="protein sequence ID" value="TKV91535.1"/>
    <property type="molecule type" value="Genomic_DNA"/>
</dbReference>
<feature type="compositionally biased region" description="Low complexity" evidence="1">
    <location>
        <begin position="1"/>
        <end position="14"/>
    </location>
</feature>
<keyword evidence="3" id="KW-1185">Reference proteome</keyword>
<dbReference type="AlphaFoldDB" id="A0A4V6D0N6"/>
<accession>A0A4V6D0N6</accession>
<dbReference type="Gramene" id="TKV91535">
    <property type="protein sequence ID" value="TKV91535"/>
    <property type="gene ID" value="SEVIR_9G102950v2"/>
</dbReference>
<reference evidence="2" key="1">
    <citation type="submission" date="2019-03" db="EMBL/GenBank/DDBJ databases">
        <title>WGS assembly of Setaria viridis.</title>
        <authorList>
            <person name="Huang P."/>
            <person name="Jenkins J."/>
            <person name="Grimwood J."/>
            <person name="Barry K."/>
            <person name="Healey A."/>
            <person name="Mamidi S."/>
            <person name="Sreedasyam A."/>
            <person name="Shu S."/>
            <person name="Feldman M."/>
            <person name="Wu J."/>
            <person name="Yu Y."/>
            <person name="Chen C."/>
            <person name="Johnson J."/>
            <person name="Rokhsar D."/>
            <person name="Baxter I."/>
            <person name="Schmutz J."/>
            <person name="Brutnell T."/>
            <person name="Kellogg E."/>
        </authorList>
    </citation>
    <scope>NUCLEOTIDE SEQUENCE [LARGE SCALE GENOMIC DNA]</scope>
</reference>
<dbReference type="Proteomes" id="UP000298652">
    <property type="component" value="Chromosome 9"/>
</dbReference>
<evidence type="ECO:0000256" key="1">
    <source>
        <dbReference type="SAM" id="MobiDB-lite"/>
    </source>
</evidence>
<protein>
    <submittedName>
        <fullName evidence="2">Uncharacterized protein</fullName>
    </submittedName>
</protein>